<dbReference type="RefSeq" id="WP_151570231.1">
    <property type="nucleotide sequence ID" value="NZ_WBMT01000032.1"/>
</dbReference>
<evidence type="ECO:0000259" key="2">
    <source>
        <dbReference type="Pfam" id="PF13556"/>
    </source>
</evidence>
<comment type="caution">
    <text evidence="4">The sequence shown here is derived from an EMBL/GenBank/DDBJ whole genome shotgun (WGS) entry which is preliminary data.</text>
</comment>
<sequence length="421" mass="46369">MVAHVARAAGSVPLSRVSPDLAVPLRPYLEAAAAEIIREIKRQVPEYARPKDSRYGQRMRWAAEQSVSAFIDAIGRPDPPWEAVSDIFAGIGAYEARKGRGLEGLQTSIRVGGQVACRRFIKDAQRLDWPLETLGQITDSLFVFLEKVAGAAGHGYARAEQAMATERERARHRLRDLLIMEPHASMEAISDLAYGAGWEVPRSLALVAIRRTGTRPVPVLSPQILADWHGPDPYLIVPDPEGPGQERLLASLARGHMAAIGPTVAVTRAGMSLRWARHALALVERGVFSAKEPVRCVDHIPTLAGAMCEELIDVALRVRLAPLLELPPQRREPLARTLLVYMENRDNAVAAAEQLLVHEQTVRYRIRRLEEILGDLPFDSAHRTELMLLLHSWVRISPPEDPVLPAGTRQDDAPFADAAAG</sequence>
<name>A0A6H9YL18_9ACTN</name>
<dbReference type="PANTHER" id="PTHR33744">
    <property type="entry name" value="CARBOHYDRATE DIACID REGULATOR"/>
    <property type="match status" value="1"/>
</dbReference>
<organism evidence="4 5">
    <name type="scientific">Actinomadura rudentiformis</name>
    <dbReference type="NCBI Taxonomy" id="359158"/>
    <lineage>
        <taxon>Bacteria</taxon>
        <taxon>Bacillati</taxon>
        <taxon>Actinomycetota</taxon>
        <taxon>Actinomycetes</taxon>
        <taxon>Streptosporangiales</taxon>
        <taxon>Thermomonosporaceae</taxon>
        <taxon>Actinomadura</taxon>
    </lineage>
</organism>
<reference evidence="4 5" key="1">
    <citation type="submission" date="2019-09" db="EMBL/GenBank/DDBJ databases">
        <title>Actinomadura physcomitrii sp. nov., a novel actinomycete isolated from moss [Physcomitrium sphaericum (Ludw) Fuernr].</title>
        <authorList>
            <person name="Zhuang X."/>
            <person name="Liu C."/>
        </authorList>
    </citation>
    <scope>NUCLEOTIDE SEQUENCE [LARGE SCALE GENOMIC DNA]</scope>
    <source>
        <strain evidence="4 5">HMC1</strain>
    </source>
</reference>
<accession>A0A6H9YL18</accession>
<feature type="domain" description="PucR-like N-terminal" evidence="3">
    <location>
        <begin position="16"/>
        <end position="179"/>
    </location>
</feature>
<feature type="region of interest" description="Disordered" evidence="1">
    <location>
        <begin position="402"/>
        <end position="421"/>
    </location>
</feature>
<feature type="domain" description="PucR C-terminal helix-turn-helix" evidence="2">
    <location>
        <begin position="334"/>
        <end position="391"/>
    </location>
</feature>
<dbReference type="Pfam" id="PF13556">
    <property type="entry name" value="HTH_30"/>
    <property type="match status" value="1"/>
</dbReference>
<dbReference type="Pfam" id="PF25906">
    <property type="entry name" value="PucR-like_N"/>
    <property type="match status" value="1"/>
</dbReference>
<dbReference type="Proteomes" id="UP000468735">
    <property type="component" value="Unassembled WGS sequence"/>
</dbReference>
<dbReference type="OrthoDB" id="3449988at2"/>
<keyword evidence="5" id="KW-1185">Reference proteome</keyword>
<evidence type="ECO:0000313" key="4">
    <source>
        <dbReference type="EMBL" id="KAB2339966.1"/>
    </source>
</evidence>
<evidence type="ECO:0000313" key="5">
    <source>
        <dbReference type="Proteomes" id="UP000468735"/>
    </source>
</evidence>
<evidence type="ECO:0000256" key="1">
    <source>
        <dbReference type="SAM" id="MobiDB-lite"/>
    </source>
</evidence>
<gene>
    <name evidence="4" type="ORF">F8566_46290</name>
</gene>
<dbReference type="InterPro" id="IPR025736">
    <property type="entry name" value="PucR_C-HTH_dom"/>
</dbReference>
<dbReference type="PANTHER" id="PTHR33744:SF1">
    <property type="entry name" value="DNA-BINDING TRANSCRIPTIONAL ACTIVATOR ADER"/>
    <property type="match status" value="1"/>
</dbReference>
<dbReference type="InterPro" id="IPR051448">
    <property type="entry name" value="CdaR-like_regulators"/>
</dbReference>
<protein>
    <submittedName>
        <fullName evidence="4">PucR family transcriptional regulator</fullName>
    </submittedName>
</protein>
<evidence type="ECO:0000259" key="3">
    <source>
        <dbReference type="Pfam" id="PF25906"/>
    </source>
</evidence>
<proteinExistence type="predicted"/>
<dbReference type="EMBL" id="WBMT01000032">
    <property type="protein sequence ID" value="KAB2339966.1"/>
    <property type="molecule type" value="Genomic_DNA"/>
</dbReference>
<dbReference type="InterPro" id="IPR042070">
    <property type="entry name" value="PucR_C-HTH_sf"/>
</dbReference>
<dbReference type="InterPro" id="IPR058663">
    <property type="entry name" value="PucR-like_N"/>
</dbReference>
<dbReference type="Gene3D" id="1.10.10.2840">
    <property type="entry name" value="PucR C-terminal helix-turn-helix domain"/>
    <property type="match status" value="1"/>
</dbReference>
<dbReference type="AlphaFoldDB" id="A0A6H9YL18"/>